<organism evidence="1 2">
    <name type="scientific">Pigmentiphaga humi</name>
    <dbReference type="NCBI Taxonomy" id="2478468"/>
    <lineage>
        <taxon>Bacteria</taxon>
        <taxon>Pseudomonadati</taxon>
        <taxon>Pseudomonadota</taxon>
        <taxon>Betaproteobacteria</taxon>
        <taxon>Burkholderiales</taxon>
        <taxon>Alcaligenaceae</taxon>
        <taxon>Pigmentiphaga</taxon>
    </lineage>
</organism>
<keyword evidence="2" id="KW-1185">Reference proteome</keyword>
<name>A0A3P4B144_9BURK</name>
<dbReference type="EMBL" id="UWPJ01000017">
    <property type="protein sequence ID" value="VCU70014.1"/>
    <property type="molecule type" value="Genomic_DNA"/>
</dbReference>
<protein>
    <submittedName>
        <fullName evidence="1">Uncharacterized protein</fullName>
    </submittedName>
</protein>
<dbReference type="AlphaFoldDB" id="A0A3P4B144"/>
<proteinExistence type="predicted"/>
<dbReference type="Proteomes" id="UP000277294">
    <property type="component" value="Unassembled WGS sequence"/>
</dbReference>
<evidence type="ECO:0000313" key="1">
    <source>
        <dbReference type="EMBL" id="VCU70014.1"/>
    </source>
</evidence>
<sequence length="44" mass="4824">MPANSWQCEKNIAQCEDGIDVRLGEPIVFNTGAAWCGPGEWTQT</sequence>
<reference evidence="1 2" key="1">
    <citation type="submission" date="2018-10" db="EMBL/GenBank/DDBJ databases">
        <authorList>
            <person name="Criscuolo A."/>
        </authorList>
    </citation>
    <scope>NUCLEOTIDE SEQUENCE [LARGE SCALE GENOMIC DNA]</scope>
    <source>
        <strain evidence="1">DnA1</strain>
    </source>
</reference>
<accession>A0A3P4B144</accession>
<evidence type="ECO:0000313" key="2">
    <source>
        <dbReference type="Proteomes" id="UP000277294"/>
    </source>
</evidence>
<gene>
    <name evidence="1" type="ORF">PIGHUM_02081</name>
</gene>